<sequence>MRQIDKRLFVCAPVGYEQTAGTSELEKEKSQGWLWRTTNVLARWGIETHGIAPIPAEVRVDTRWHQMFFAFFSSNIGVLTFSAGTAGPAFFRLGARDSIVIILVVDLVFAAFPAIFAVFGPKLGTRAMVQSRFSWGYNGAIIPSVLNAFSLQGFLVVNCIIGGQTLASVSSHLDDTLGIVIISLISLVLTFCGYRIIHWYESIAWIPSVIAFIAMLAIGYPQLRKSQSVNIPPANPADILSFASVIASGILSWCTVTADYGVYHSPTASSPRIFIYTYLGFLLATATSQILGAAFAAAAPSVPTWSAGFDNSSSVGGLVFAVLQPAGNFGKFLTAMVALSIPSACAPTMYSFGTSFMAVHSSFATVPRWAFAVISGGVLVPVAIVGAKKFYTVFVDIINVIGYWTAAFVAIVLVEHVLFRDASFTETAYPITSWATPSRLPSGLPAILAFVCGCGALVPFMSQAFYVGPVARMGTGDVGVFVGIVVAGMVYAVLRGSEKWWNRDRALGEWRGV</sequence>
<comment type="caution">
    <text evidence="1">The sequence shown here is derived from an EMBL/GenBank/DDBJ whole genome shotgun (WGS) entry which is preliminary data.</text>
</comment>
<keyword evidence="2" id="KW-1185">Reference proteome</keyword>
<gene>
    <name evidence="1" type="ORF">BV22DRAFT_918078</name>
</gene>
<dbReference type="Proteomes" id="UP000790709">
    <property type="component" value="Unassembled WGS sequence"/>
</dbReference>
<organism evidence="1 2">
    <name type="scientific">Leucogyrophana mollusca</name>
    <dbReference type="NCBI Taxonomy" id="85980"/>
    <lineage>
        <taxon>Eukaryota</taxon>
        <taxon>Fungi</taxon>
        <taxon>Dikarya</taxon>
        <taxon>Basidiomycota</taxon>
        <taxon>Agaricomycotina</taxon>
        <taxon>Agaricomycetes</taxon>
        <taxon>Agaricomycetidae</taxon>
        <taxon>Boletales</taxon>
        <taxon>Boletales incertae sedis</taxon>
        <taxon>Leucogyrophana</taxon>
    </lineage>
</organism>
<reference evidence="1" key="1">
    <citation type="journal article" date="2021" name="New Phytol.">
        <title>Evolutionary innovations through gain and loss of genes in the ectomycorrhizal Boletales.</title>
        <authorList>
            <person name="Wu G."/>
            <person name="Miyauchi S."/>
            <person name="Morin E."/>
            <person name="Kuo A."/>
            <person name="Drula E."/>
            <person name="Varga T."/>
            <person name="Kohler A."/>
            <person name="Feng B."/>
            <person name="Cao Y."/>
            <person name="Lipzen A."/>
            <person name="Daum C."/>
            <person name="Hundley H."/>
            <person name="Pangilinan J."/>
            <person name="Johnson J."/>
            <person name="Barry K."/>
            <person name="LaButti K."/>
            <person name="Ng V."/>
            <person name="Ahrendt S."/>
            <person name="Min B."/>
            <person name="Choi I.G."/>
            <person name="Park H."/>
            <person name="Plett J.M."/>
            <person name="Magnuson J."/>
            <person name="Spatafora J.W."/>
            <person name="Nagy L.G."/>
            <person name="Henrissat B."/>
            <person name="Grigoriev I.V."/>
            <person name="Yang Z.L."/>
            <person name="Xu J."/>
            <person name="Martin F.M."/>
        </authorList>
    </citation>
    <scope>NUCLEOTIDE SEQUENCE</scope>
    <source>
        <strain evidence="1">KUC20120723A-06</strain>
    </source>
</reference>
<protein>
    <submittedName>
        <fullName evidence="1">Cytosine-purine permease</fullName>
    </submittedName>
</protein>
<accession>A0ACB8AXT4</accession>
<proteinExistence type="predicted"/>
<name>A0ACB8AXT4_9AGAM</name>
<dbReference type="EMBL" id="MU266862">
    <property type="protein sequence ID" value="KAH7918074.1"/>
    <property type="molecule type" value="Genomic_DNA"/>
</dbReference>
<evidence type="ECO:0000313" key="1">
    <source>
        <dbReference type="EMBL" id="KAH7918074.1"/>
    </source>
</evidence>
<evidence type="ECO:0000313" key="2">
    <source>
        <dbReference type="Proteomes" id="UP000790709"/>
    </source>
</evidence>